<gene>
    <name evidence="3" type="ORF">BJ972_000865</name>
    <name evidence="4" type="ORF">ESP50_09780</name>
</gene>
<evidence type="ECO:0000259" key="2">
    <source>
        <dbReference type="PROSITE" id="PS50966"/>
    </source>
</evidence>
<sequence length="437" mass="46755">MNVRAFVGESTVTPDALTLALAPALTPAGIDDSPSFFHGFASEPQTLARGLVVLADITATRYFQYTPESQRDPVLTAQGDRLRAECFSACNGVYARLDILQPGLDGGEIGFGTTNVDISAATRRALVNVARAELLHLDVGRAGLAVSTPQTSIIERPVEMPSRWVRALGNVAELHRGMTPAFSLDARQAQEFIASLPSATSTARSGWLAVSRGGVRLLPRDAGQSVHIAGLHRLSALKRLLPHARGATFFGDARTGAAAVAVDLPGARVTLGVTDEAWRGHSGEGSLLEGLADASSLDDAELISAILAFEPVIDVDALIIESGVAAHRVRSALAVLAASGRVGWDVSDRTYFHRELPDDTERVTRDNPRLVSARRLVDENAVRRDGEHWAVYSHGGEYRVHLDPPRCTCAWYLRHGIGRGPCKHLIAARIVDGGQQA</sequence>
<name>A0A4Q2M3S5_9MICO</name>
<reference evidence="4 5" key="1">
    <citation type="submission" date="2019-01" db="EMBL/GenBank/DDBJ databases">
        <title>Agromyces.</title>
        <authorList>
            <person name="Li J."/>
        </authorList>
    </citation>
    <scope>NUCLEOTIDE SEQUENCE [LARGE SCALE GENOMIC DNA]</scope>
    <source>
        <strain evidence="4 5">DSM 23870</strain>
    </source>
</reference>
<dbReference type="EMBL" id="SDPM01000004">
    <property type="protein sequence ID" value="RXZ86665.1"/>
    <property type="molecule type" value="Genomic_DNA"/>
</dbReference>
<evidence type="ECO:0000313" key="3">
    <source>
        <dbReference type="EMBL" id="NYD66346.1"/>
    </source>
</evidence>
<dbReference type="AlphaFoldDB" id="A0A4Q2M3S5"/>
<dbReference type="EMBL" id="JACCBI010000001">
    <property type="protein sequence ID" value="NYD66346.1"/>
    <property type="molecule type" value="Genomic_DNA"/>
</dbReference>
<organism evidence="4 5">
    <name type="scientific">Agromyces atrinae</name>
    <dbReference type="NCBI Taxonomy" id="592376"/>
    <lineage>
        <taxon>Bacteria</taxon>
        <taxon>Bacillati</taxon>
        <taxon>Actinomycetota</taxon>
        <taxon>Actinomycetes</taxon>
        <taxon>Micrococcales</taxon>
        <taxon>Microbacteriaceae</taxon>
        <taxon>Agromyces</taxon>
    </lineage>
</organism>
<keyword evidence="5" id="KW-1185">Reference proteome</keyword>
<accession>A0A4Q2M3S5</accession>
<protein>
    <submittedName>
        <fullName evidence="4">SWIM zinc finger family protein</fullName>
    </submittedName>
</protein>
<keyword evidence="1" id="KW-0862">Zinc</keyword>
<evidence type="ECO:0000256" key="1">
    <source>
        <dbReference type="PROSITE-ProRule" id="PRU00325"/>
    </source>
</evidence>
<keyword evidence="1" id="KW-0479">Metal-binding</keyword>
<keyword evidence="1" id="KW-0863">Zinc-finger</keyword>
<dbReference type="GO" id="GO:0008270">
    <property type="term" value="F:zinc ion binding"/>
    <property type="evidence" value="ECO:0007669"/>
    <property type="project" value="UniProtKB-KW"/>
</dbReference>
<dbReference type="PROSITE" id="PS50966">
    <property type="entry name" value="ZF_SWIM"/>
    <property type="match status" value="1"/>
</dbReference>
<dbReference type="InterPro" id="IPR007527">
    <property type="entry name" value="Znf_SWIM"/>
</dbReference>
<evidence type="ECO:0000313" key="5">
    <source>
        <dbReference type="Proteomes" id="UP000292686"/>
    </source>
</evidence>
<reference evidence="3 6" key="2">
    <citation type="submission" date="2020-07" db="EMBL/GenBank/DDBJ databases">
        <title>Sequencing the genomes of 1000 actinobacteria strains.</title>
        <authorList>
            <person name="Klenk H.-P."/>
        </authorList>
    </citation>
    <scope>NUCLEOTIDE SEQUENCE [LARGE SCALE GENOMIC DNA]</scope>
    <source>
        <strain evidence="3 6">DSM 23870</strain>
    </source>
</reference>
<evidence type="ECO:0000313" key="6">
    <source>
        <dbReference type="Proteomes" id="UP000581087"/>
    </source>
</evidence>
<dbReference type="Pfam" id="PF04434">
    <property type="entry name" value="SWIM"/>
    <property type="match status" value="1"/>
</dbReference>
<dbReference type="OrthoDB" id="7821105at2"/>
<comment type="caution">
    <text evidence="4">The sequence shown here is derived from an EMBL/GenBank/DDBJ whole genome shotgun (WGS) entry which is preliminary data.</text>
</comment>
<dbReference type="Proteomes" id="UP000581087">
    <property type="component" value="Unassembled WGS sequence"/>
</dbReference>
<proteinExistence type="predicted"/>
<dbReference type="Proteomes" id="UP000292686">
    <property type="component" value="Unassembled WGS sequence"/>
</dbReference>
<evidence type="ECO:0000313" key="4">
    <source>
        <dbReference type="EMBL" id="RXZ86665.1"/>
    </source>
</evidence>
<feature type="domain" description="SWIM-type" evidence="2">
    <location>
        <begin position="398"/>
        <end position="433"/>
    </location>
</feature>